<dbReference type="Proteomes" id="UP000619788">
    <property type="component" value="Unassembled WGS sequence"/>
</dbReference>
<evidence type="ECO:0000313" key="4">
    <source>
        <dbReference type="EMBL" id="GIH89729.1"/>
    </source>
</evidence>
<evidence type="ECO:0000256" key="1">
    <source>
        <dbReference type="SAM" id="MobiDB-lite"/>
    </source>
</evidence>
<feature type="compositionally biased region" description="Low complexity" evidence="1">
    <location>
        <begin position="28"/>
        <end position="38"/>
    </location>
</feature>
<accession>A0A8J3SAC6</accession>
<protein>
    <recommendedName>
        <fullName evidence="3">DUF7847 domain-containing protein</fullName>
    </recommendedName>
</protein>
<evidence type="ECO:0000256" key="2">
    <source>
        <dbReference type="SAM" id="Phobius"/>
    </source>
</evidence>
<dbReference type="InterPro" id="IPR057169">
    <property type="entry name" value="DUF7847"/>
</dbReference>
<feature type="compositionally biased region" description="Low complexity" evidence="1">
    <location>
        <begin position="474"/>
        <end position="485"/>
    </location>
</feature>
<keyword evidence="5" id="KW-1185">Reference proteome</keyword>
<feature type="transmembrane region" description="Helical" evidence="2">
    <location>
        <begin position="169"/>
        <end position="189"/>
    </location>
</feature>
<sequence>MSDGHGSNPDTPPGWASNQPPPYGGEGAAPWAAPGAGQTPPPGPPPGQDPGNPYGQPPHQQQPYGQPPPHHQPHGGQPYGGQPYGGQPYGGQPYGGQPYGGQPYGGQPYGGQPYGGQPYGGTGPYGQPAPPYGGPPALKPGVIPLRPLNLGDIYNGAVQFIRSNPKATLGLSALVTILAEIATLAIQIPTTSAFVDAAVSETPTDPSDVLSIAGSFLLGTLLSVILQMIAIVVLSGMLTSVLGRAVFGESITIGEAWRLTRGRVLPLLGLALLQVLMIFGFMILAVVLVTVLVAANAPGALVGVVGFVFIIGGLVGAVFLYTKLSLAGPVIVLERAGVFSAISRSFRLVKGDFWRVFGILLLTAVIAGLIGGAVSVPFSFAAQVGTGAGGIEELQTGLTISLFLGALGAVIAGTITNPFSAAVNALLYADRRMRAEAFDLVLQTAATDRQRGVQSTAPEDLWHPSHSAGGPYGYGNPPQQGYGHPPQDPGAWNR</sequence>
<keyword evidence="2" id="KW-1133">Transmembrane helix</keyword>
<dbReference type="RefSeq" id="WP_204062123.1">
    <property type="nucleotide sequence ID" value="NZ_BOOJ01000005.1"/>
</dbReference>
<gene>
    <name evidence="4" type="ORF">Psi01_03590</name>
</gene>
<feature type="transmembrane region" description="Helical" evidence="2">
    <location>
        <begin position="209"/>
        <end position="234"/>
    </location>
</feature>
<feature type="compositionally biased region" description="Low complexity" evidence="1">
    <location>
        <begin position="49"/>
        <end position="64"/>
    </location>
</feature>
<comment type="caution">
    <text evidence="4">The sequence shown here is derived from an EMBL/GenBank/DDBJ whole genome shotgun (WGS) entry which is preliminary data.</text>
</comment>
<feature type="domain" description="DUF7847" evidence="3">
    <location>
        <begin position="184"/>
        <end position="422"/>
    </location>
</feature>
<feature type="transmembrane region" description="Helical" evidence="2">
    <location>
        <begin position="353"/>
        <end position="380"/>
    </location>
</feature>
<feature type="transmembrane region" description="Helical" evidence="2">
    <location>
        <begin position="400"/>
        <end position="427"/>
    </location>
</feature>
<feature type="compositionally biased region" description="Pro residues" evidence="1">
    <location>
        <begin position="39"/>
        <end position="48"/>
    </location>
</feature>
<feature type="transmembrane region" description="Helical" evidence="2">
    <location>
        <begin position="300"/>
        <end position="321"/>
    </location>
</feature>
<proteinExistence type="predicted"/>
<keyword evidence="2" id="KW-0812">Transmembrane</keyword>
<name>A0A8J3SAC6_9ACTN</name>
<feature type="region of interest" description="Disordered" evidence="1">
    <location>
        <begin position="452"/>
        <end position="494"/>
    </location>
</feature>
<dbReference type="PANTHER" id="PTHR33133">
    <property type="entry name" value="OS08G0107100 PROTEIN-RELATED"/>
    <property type="match status" value="1"/>
</dbReference>
<evidence type="ECO:0000259" key="3">
    <source>
        <dbReference type="Pfam" id="PF25231"/>
    </source>
</evidence>
<dbReference type="AlphaFoldDB" id="A0A8J3SAC6"/>
<feature type="compositionally biased region" description="Gly residues" evidence="1">
    <location>
        <begin position="77"/>
        <end position="124"/>
    </location>
</feature>
<feature type="transmembrane region" description="Helical" evidence="2">
    <location>
        <begin position="267"/>
        <end position="294"/>
    </location>
</feature>
<feature type="region of interest" description="Disordered" evidence="1">
    <location>
        <begin position="1"/>
        <end position="133"/>
    </location>
</feature>
<organism evidence="4 5">
    <name type="scientific">Planobispora siamensis</name>
    <dbReference type="NCBI Taxonomy" id="936338"/>
    <lineage>
        <taxon>Bacteria</taxon>
        <taxon>Bacillati</taxon>
        <taxon>Actinomycetota</taxon>
        <taxon>Actinomycetes</taxon>
        <taxon>Streptosporangiales</taxon>
        <taxon>Streptosporangiaceae</taxon>
        <taxon>Planobispora</taxon>
    </lineage>
</organism>
<reference evidence="4 5" key="1">
    <citation type="submission" date="2021-01" db="EMBL/GenBank/DDBJ databases">
        <title>Whole genome shotgun sequence of Planobispora siamensis NBRC 107568.</title>
        <authorList>
            <person name="Komaki H."/>
            <person name="Tamura T."/>
        </authorList>
    </citation>
    <scope>NUCLEOTIDE SEQUENCE [LARGE SCALE GENOMIC DNA]</scope>
    <source>
        <strain evidence="4 5">NBRC 107568</strain>
    </source>
</reference>
<dbReference type="PANTHER" id="PTHR33133:SF1">
    <property type="entry name" value="EXPRESSED PROTEIN-RELATED"/>
    <property type="match status" value="1"/>
</dbReference>
<evidence type="ECO:0000313" key="5">
    <source>
        <dbReference type="Proteomes" id="UP000619788"/>
    </source>
</evidence>
<dbReference type="EMBL" id="BOOJ01000005">
    <property type="protein sequence ID" value="GIH89729.1"/>
    <property type="molecule type" value="Genomic_DNA"/>
</dbReference>
<dbReference type="Pfam" id="PF25231">
    <property type="entry name" value="DUF7847"/>
    <property type="match status" value="1"/>
</dbReference>
<keyword evidence="2" id="KW-0472">Membrane</keyword>